<gene>
    <name evidence="6" type="ORF">SAMN05421505_104202</name>
</gene>
<dbReference type="NCBIfam" id="NF041549">
    <property type="entry name" value="PssD"/>
    <property type="match status" value="1"/>
</dbReference>
<accession>A0A1G7UCG9</accession>
<dbReference type="STRING" id="504805.SAMN05421505_104202"/>
<evidence type="ECO:0000256" key="4">
    <source>
        <dbReference type="ARBA" id="ARBA00022989"/>
    </source>
</evidence>
<keyword evidence="4" id="KW-1133">Transmembrane helix</keyword>
<evidence type="ECO:0000256" key="3">
    <source>
        <dbReference type="ARBA" id="ARBA00022824"/>
    </source>
</evidence>
<dbReference type="InterPro" id="IPR013969">
    <property type="entry name" value="Oligosacch_biosynth_Alg14"/>
</dbReference>
<comment type="subcellular location">
    <subcellularLocation>
        <location evidence="1">Endoplasmic reticulum membrane</location>
        <topology evidence="1">Single-pass membrane protein</topology>
    </subcellularLocation>
</comment>
<evidence type="ECO:0000256" key="5">
    <source>
        <dbReference type="ARBA" id="ARBA00023136"/>
    </source>
</evidence>
<sequence length="149" mass="17127">MKVLFVCSGGGHLGQLYRLRSWWQGEQRHWVTFRQADAVSLLAEEKVTWAYHPTTRNIPNLLRNLMLAFRLLPRYKPDVIVSSGAGVAYPFFLLAKLYGCRTVYLEVYDRIDSGTLTGKLCYPLSDLFLLQWPEQREAYPKGVVVGQVM</sequence>
<dbReference type="SUPFAM" id="SSF53756">
    <property type="entry name" value="UDP-Glycosyltransferase/glycogen phosphorylase"/>
    <property type="match status" value="1"/>
</dbReference>
<dbReference type="EMBL" id="FNCN01000004">
    <property type="protein sequence ID" value="SDG45282.1"/>
    <property type="molecule type" value="Genomic_DNA"/>
</dbReference>
<dbReference type="Gene3D" id="3.40.50.2000">
    <property type="entry name" value="Glycogen Phosphorylase B"/>
    <property type="match status" value="1"/>
</dbReference>
<evidence type="ECO:0000256" key="2">
    <source>
        <dbReference type="ARBA" id="ARBA00022692"/>
    </source>
</evidence>
<evidence type="ECO:0000313" key="7">
    <source>
        <dbReference type="Proteomes" id="UP000198923"/>
    </source>
</evidence>
<keyword evidence="3" id="KW-0256">Endoplasmic reticulum</keyword>
<evidence type="ECO:0000256" key="1">
    <source>
        <dbReference type="ARBA" id="ARBA00004389"/>
    </source>
</evidence>
<dbReference type="PANTHER" id="PTHR12154:SF4">
    <property type="entry name" value="UDP-N-ACETYLGLUCOSAMINE TRANSFERASE SUBUNIT ALG14 HOMOLOG"/>
    <property type="match status" value="1"/>
</dbReference>
<reference evidence="6 7" key="1">
    <citation type="submission" date="2016-10" db="EMBL/GenBank/DDBJ databases">
        <authorList>
            <person name="de Groot N.N."/>
        </authorList>
    </citation>
    <scope>NUCLEOTIDE SEQUENCE [LARGE SCALE GENOMIC DNA]</scope>
    <source>
        <strain evidence="6 7">CPCC 201354</strain>
    </source>
</reference>
<organism evidence="6 7">
    <name type="scientific">Sinosporangium album</name>
    <dbReference type="NCBI Taxonomy" id="504805"/>
    <lineage>
        <taxon>Bacteria</taxon>
        <taxon>Bacillati</taxon>
        <taxon>Actinomycetota</taxon>
        <taxon>Actinomycetes</taxon>
        <taxon>Streptosporangiales</taxon>
        <taxon>Streptosporangiaceae</taxon>
        <taxon>Sinosporangium</taxon>
    </lineage>
</organism>
<evidence type="ECO:0000313" key="6">
    <source>
        <dbReference type="EMBL" id="SDG45282.1"/>
    </source>
</evidence>
<dbReference type="PANTHER" id="PTHR12154">
    <property type="entry name" value="GLYCOSYL TRANSFERASE-RELATED"/>
    <property type="match status" value="1"/>
</dbReference>
<dbReference type="AlphaFoldDB" id="A0A1G7UCG9"/>
<keyword evidence="2" id="KW-0812">Transmembrane</keyword>
<dbReference type="OrthoDB" id="555447at2"/>
<dbReference type="GO" id="GO:0006488">
    <property type="term" value="P:dolichol-linked oligosaccharide biosynthetic process"/>
    <property type="evidence" value="ECO:0007669"/>
    <property type="project" value="InterPro"/>
</dbReference>
<dbReference type="Proteomes" id="UP000198923">
    <property type="component" value="Unassembled WGS sequence"/>
</dbReference>
<keyword evidence="7" id="KW-1185">Reference proteome</keyword>
<keyword evidence="5" id="KW-0472">Membrane</keyword>
<protein>
    <submittedName>
        <fullName evidence="6">Oligosaccharide biosynthesis protein Alg14 like</fullName>
    </submittedName>
</protein>
<proteinExistence type="predicted"/>
<dbReference type="Pfam" id="PF08660">
    <property type="entry name" value="Alg14"/>
    <property type="match status" value="1"/>
</dbReference>
<name>A0A1G7UCG9_9ACTN</name>
<dbReference type="GO" id="GO:0004577">
    <property type="term" value="F:N-acetylglucosaminyldiphosphodolichol N-acetylglucosaminyltransferase activity"/>
    <property type="evidence" value="ECO:0007669"/>
    <property type="project" value="TreeGrafter"/>
</dbReference>
<dbReference type="RefSeq" id="WP_093169067.1">
    <property type="nucleotide sequence ID" value="NZ_FNCN01000004.1"/>
</dbReference>